<evidence type="ECO:0000259" key="2">
    <source>
        <dbReference type="PROSITE" id="PS50174"/>
    </source>
</evidence>
<dbReference type="PANTHER" id="PTHR14195">
    <property type="entry name" value="G PATCH DOMAIN CONTAINING PROTEIN 2"/>
    <property type="match status" value="1"/>
</dbReference>
<dbReference type="RefSeq" id="XP_019034232.1">
    <property type="nucleotide sequence ID" value="XM_019173527.1"/>
</dbReference>
<protein>
    <recommendedName>
        <fullName evidence="2">G-patch domain-containing protein</fullName>
    </recommendedName>
</protein>
<evidence type="ECO:0000313" key="4">
    <source>
        <dbReference type="Proteomes" id="UP000094819"/>
    </source>
</evidence>
<feature type="compositionally biased region" description="Low complexity" evidence="1">
    <location>
        <begin position="82"/>
        <end position="111"/>
    </location>
</feature>
<feature type="compositionally biased region" description="Basic residues" evidence="1">
    <location>
        <begin position="147"/>
        <end position="158"/>
    </location>
</feature>
<feature type="compositionally biased region" description="Polar residues" evidence="1">
    <location>
        <begin position="112"/>
        <end position="146"/>
    </location>
</feature>
<dbReference type="InterPro" id="IPR000467">
    <property type="entry name" value="G_patch_dom"/>
</dbReference>
<accession>A0A1E3K1R1</accession>
<evidence type="ECO:0000256" key="1">
    <source>
        <dbReference type="SAM" id="MobiDB-lite"/>
    </source>
</evidence>
<organism evidence="3 4">
    <name type="scientific">Cryptococcus wingfieldii CBS 7118</name>
    <dbReference type="NCBI Taxonomy" id="1295528"/>
    <lineage>
        <taxon>Eukaryota</taxon>
        <taxon>Fungi</taxon>
        <taxon>Dikarya</taxon>
        <taxon>Basidiomycota</taxon>
        <taxon>Agaricomycotina</taxon>
        <taxon>Tremellomycetes</taxon>
        <taxon>Tremellales</taxon>
        <taxon>Cryptococcaceae</taxon>
        <taxon>Cryptococcus</taxon>
    </lineage>
</organism>
<comment type="caution">
    <text evidence="3">The sequence shown here is derived from an EMBL/GenBank/DDBJ whole genome shotgun (WGS) entry which is preliminary data.</text>
</comment>
<dbReference type="GO" id="GO:0003676">
    <property type="term" value="F:nucleic acid binding"/>
    <property type="evidence" value="ECO:0007669"/>
    <property type="project" value="InterPro"/>
</dbReference>
<name>A0A1E3K1R1_9TREE</name>
<dbReference type="AlphaFoldDB" id="A0A1E3K1R1"/>
<feature type="domain" description="G-patch" evidence="2">
    <location>
        <begin position="297"/>
        <end position="341"/>
    </location>
</feature>
<dbReference type="Proteomes" id="UP000094819">
    <property type="component" value="Unassembled WGS sequence"/>
</dbReference>
<dbReference type="EMBL" id="AWGH01000003">
    <property type="protein sequence ID" value="ODO06132.1"/>
    <property type="molecule type" value="Genomic_DNA"/>
</dbReference>
<feature type="region of interest" description="Disordered" evidence="1">
    <location>
        <begin position="68"/>
        <end position="170"/>
    </location>
</feature>
<dbReference type="PROSITE" id="PS50174">
    <property type="entry name" value="G_PATCH"/>
    <property type="match status" value="1"/>
</dbReference>
<dbReference type="Pfam" id="PF01585">
    <property type="entry name" value="G-patch"/>
    <property type="match status" value="1"/>
</dbReference>
<dbReference type="SMART" id="SM00443">
    <property type="entry name" value="G_patch"/>
    <property type="match status" value="1"/>
</dbReference>
<dbReference type="GeneID" id="30190577"/>
<proteinExistence type="predicted"/>
<gene>
    <name evidence="3" type="ORF">L198_01364</name>
</gene>
<evidence type="ECO:0000313" key="3">
    <source>
        <dbReference type="EMBL" id="ODO06132.1"/>
    </source>
</evidence>
<sequence>MPWVGQDNNPSQPYIHNTYAPHLQQNYYGGVPPAPGIFNYSNAHAYGVDGWQQAMRLGLGNQQGSYNGGQPGHFYGNQQMIPFQTSPSQPSLFQPSLPSSPYQPSLFQPSLNQPSLYQPSLYQPSLYQPSHQPSSAPMTTRMQQTARKGKGAARRGRGRQGGGSSGVNANPAAAALKARLKKTARCSLAPEGQASQGCSNATTAIGMMWCWSTMMHMTMMSMLMPPNAPTYIDSIAADLAEQPQEQTPYSGDMFVKALHSESSAEDPKVGGKAGGAGQSARPMEGKQVGFGADKIGNDNVGHKLLSKMGWAEGEKIGKAGGSGIDMPIVAVVKNTRKGLGG</sequence>
<keyword evidence="4" id="KW-1185">Reference proteome</keyword>
<feature type="region of interest" description="Disordered" evidence="1">
    <location>
        <begin position="261"/>
        <end position="282"/>
    </location>
</feature>
<dbReference type="OrthoDB" id="21470at2759"/>
<dbReference type="InterPro" id="IPR051189">
    <property type="entry name" value="Splicing_assoc_domain"/>
</dbReference>
<reference evidence="3 4" key="1">
    <citation type="submission" date="2016-06" db="EMBL/GenBank/DDBJ databases">
        <title>Evolution of pathogenesis and genome organization in the Tremellales.</title>
        <authorList>
            <person name="Cuomo C."/>
            <person name="Litvintseva A."/>
            <person name="Heitman J."/>
            <person name="Chen Y."/>
            <person name="Sun S."/>
            <person name="Springer D."/>
            <person name="Dromer F."/>
            <person name="Young S."/>
            <person name="Zeng Q."/>
            <person name="Chapman S."/>
            <person name="Gujja S."/>
            <person name="Saif S."/>
            <person name="Birren B."/>
        </authorList>
    </citation>
    <scope>NUCLEOTIDE SEQUENCE [LARGE SCALE GENOMIC DNA]</scope>
    <source>
        <strain evidence="3 4">CBS 7118</strain>
    </source>
</reference>